<keyword evidence="15" id="KW-1015">Disulfide bond</keyword>
<dbReference type="Gene3D" id="3.30.40.10">
    <property type="entry name" value="Zinc/RING finger domain, C3HC4 (zinc finger)"/>
    <property type="match status" value="1"/>
</dbReference>
<dbReference type="STRING" id="3818.A0A444ZT47"/>
<evidence type="ECO:0000256" key="3">
    <source>
        <dbReference type="ARBA" id="ARBA00004906"/>
    </source>
</evidence>
<dbReference type="Proteomes" id="UP000289738">
    <property type="component" value="Chromosome B03"/>
</dbReference>
<evidence type="ECO:0000256" key="6">
    <source>
        <dbReference type="ARBA" id="ARBA00012483"/>
    </source>
</evidence>
<dbReference type="AlphaFoldDB" id="A0A444ZT47"/>
<dbReference type="SUPFAM" id="SSF49599">
    <property type="entry name" value="TRAF domain-like"/>
    <property type="match status" value="1"/>
</dbReference>
<dbReference type="SUPFAM" id="SSF56176">
    <property type="entry name" value="FAD-binding/transporter-associated domain-like"/>
    <property type="match status" value="1"/>
</dbReference>
<evidence type="ECO:0000256" key="8">
    <source>
        <dbReference type="ARBA" id="ARBA00022679"/>
    </source>
</evidence>
<dbReference type="Gene3D" id="3.30.43.10">
    <property type="entry name" value="Uridine Diphospho-n-acetylenolpyruvylglucosamine Reductase, domain 2"/>
    <property type="match status" value="1"/>
</dbReference>
<evidence type="ECO:0000256" key="5">
    <source>
        <dbReference type="ARBA" id="ARBA00009119"/>
    </source>
</evidence>
<evidence type="ECO:0000256" key="17">
    <source>
        <dbReference type="PROSITE-ProRule" id="PRU00455"/>
    </source>
</evidence>
<keyword evidence="11 17" id="KW-0863">Zinc-finger</keyword>
<keyword evidence="7" id="KW-0285">Flavoprotein</keyword>
<evidence type="ECO:0000256" key="4">
    <source>
        <dbReference type="ARBA" id="ARBA00005466"/>
    </source>
</evidence>
<accession>A0A444ZT47</accession>
<evidence type="ECO:0000259" key="20">
    <source>
        <dbReference type="PROSITE" id="PS51081"/>
    </source>
</evidence>
<keyword evidence="10" id="KW-0732">Signal</keyword>
<comment type="cofactor">
    <cofactor evidence="2">
        <name>FAD</name>
        <dbReference type="ChEBI" id="CHEBI:57692"/>
    </cofactor>
</comment>
<keyword evidence="16" id="KW-0325">Glycoprotein</keyword>
<comment type="similarity">
    <text evidence="4">Belongs to the oxygen-dependent FAD-linked oxidoreductase family.</text>
</comment>
<dbReference type="Gene3D" id="3.40.462.20">
    <property type="match status" value="1"/>
</dbReference>
<dbReference type="EMBL" id="SDMP01000013">
    <property type="protein sequence ID" value="RYR17373.1"/>
    <property type="molecule type" value="Genomic_DNA"/>
</dbReference>
<dbReference type="GO" id="GO:1901696">
    <property type="term" value="P:cannabinoid biosynthetic process"/>
    <property type="evidence" value="ECO:0007669"/>
    <property type="project" value="UniProtKB-ARBA"/>
</dbReference>
<comment type="caution">
    <text evidence="21">The sequence shown here is derived from an EMBL/GenBank/DDBJ whole genome shotgun (WGS) entry which is preliminary data.</text>
</comment>
<dbReference type="Pfam" id="PF21362">
    <property type="entry name" value="Sina_RING"/>
    <property type="match status" value="1"/>
</dbReference>
<dbReference type="PANTHER" id="PTHR32448">
    <property type="entry name" value="OS08G0158400 PROTEIN"/>
    <property type="match status" value="1"/>
</dbReference>
<evidence type="ECO:0000313" key="22">
    <source>
        <dbReference type="Proteomes" id="UP000289738"/>
    </source>
</evidence>
<name>A0A444ZT47_ARAHY</name>
<comment type="similarity">
    <text evidence="5">Belongs to the SINA (Seven in absentia) family.</text>
</comment>
<dbReference type="InterPro" id="IPR016167">
    <property type="entry name" value="FAD-bd_PCMH_sub1"/>
</dbReference>
<evidence type="ECO:0000256" key="13">
    <source>
        <dbReference type="ARBA" id="ARBA00022827"/>
    </source>
</evidence>
<evidence type="ECO:0000256" key="16">
    <source>
        <dbReference type="ARBA" id="ARBA00023180"/>
    </source>
</evidence>
<dbReference type="PROSITE" id="PS51081">
    <property type="entry name" value="ZF_SIAH"/>
    <property type="match status" value="1"/>
</dbReference>
<evidence type="ECO:0000256" key="7">
    <source>
        <dbReference type="ARBA" id="ARBA00022630"/>
    </source>
</evidence>
<dbReference type="InterPro" id="IPR036318">
    <property type="entry name" value="FAD-bd_PCMH-like_sf"/>
</dbReference>
<evidence type="ECO:0000256" key="2">
    <source>
        <dbReference type="ARBA" id="ARBA00001974"/>
    </source>
</evidence>
<dbReference type="Pfam" id="PF21361">
    <property type="entry name" value="Sina_ZnF"/>
    <property type="match status" value="1"/>
</dbReference>
<dbReference type="FunFam" id="3.30.43.10:FF:000004">
    <property type="entry name" value="Berberine bridge enzyme-like 15"/>
    <property type="match status" value="1"/>
</dbReference>
<evidence type="ECO:0000256" key="10">
    <source>
        <dbReference type="ARBA" id="ARBA00022729"/>
    </source>
</evidence>
<dbReference type="UniPathway" id="UPA00143"/>
<organism evidence="21 22">
    <name type="scientific">Arachis hypogaea</name>
    <name type="common">Peanut</name>
    <dbReference type="NCBI Taxonomy" id="3818"/>
    <lineage>
        <taxon>Eukaryota</taxon>
        <taxon>Viridiplantae</taxon>
        <taxon>Streptophyta</taxon>
        <taxon>Embryophyta</taxon>
        <taxon>Tracheophyta</taxon>
        <taxon>Spermatophyta</taxon>
        <taxon>Magnoliopsida</taxon>
        <taxon>eudicotyledons</taxon>
        <taxon>Gunneridae</taxon>
        <taxon>Pentapetalae</taxon>
        <taxon>rosids</taxon>
        <taxon>fabids</taxon>
        <taxon>Fabales</taxon>
        <taxon>Fabaceae</taxon>
        <taxon>Papilionoideae</taxon>
        <taxon>50 kb inversion clade</taxon>
        <taxon>dalbergioids sensu lato</taxon>
        <taxon>Dalbergieae</taxon>
        <taxon>Pterocarpus clade</taxon>
        <taxon>Arachis</taxon>
    </lineage>
</organism>
<feature type="domain" description="SIAH-type" evidence="20">
    <location>
        <begin position="133"/>
        <end position="191"/>
    </location>
</feature>
<evidence type="ECO:0000256" key="9">
    <source>
        <dbReference type="ARBA" id="ARBA00022723"/>
    </source>
</evidence>
<feature type="compositionally biased region" description="Basic and acidic residues" evidence="18">
    <location>
        <begin position="34"/>
        <end position="64"/>
    </location>
</feature>
<sequence length="793" mass="89895">MVKISLGGYDDGEGPSNRIQKRLRMEQEDGQASRNEKEVHEGDGGEARSAEHDENPVGSVSDDKDRSISVTIIDPDVLDCCICYEPLTSPVFQCENGHIACSNCCARLGNKCPMCSMPIGYNRCRAIEKVLESIKISCLNAKYGCKHMFSYSKKNEHEKECNFLPCLCPHSGCDFLASSEELSLHFSHRHIHSGIQFTYDKFFTVFLNLDHKTIVLQEKNDANLFVIHNNHELLGNLIHITCIGPKSKTGFHYDILARSQGTSLILQSYTKIVQGHFADAPSAGMLLIPSDFFGSGQIKLDIRISTSWKLKNTCSDVKDYRLKTVIPSVSVVLCQNSTKMKHSSPYLTVVVIGLLFALAYSTSHTHDHEHFLQCLQLQNSTSISEVVYTPSNSSYSSILHFSIQNHRFLSKTTPKPLVIVTPLHASHVQATIICSQLHGLQIRTRSGGHDFEGVSYISQLPFVIIDLINYRNIEVDAETRTAWQNATILIMKWQNVASKLHEDLAIRLELTTKAKFEALFLGGKDKLIPLMQERFPELGLVKEDCTEMSWIESTVYMVGSSSKSLQVLLQRTPSLPQSYKGKSDFLKHPIPESGLEGIWQLFKENGDKFAFMELFPYGGIMDQIPQSKLPFPHRSGNLCLVGYLDSWDQHGRDEVAQKQIKWITRIYSYMEPFASNSPRAAYLNYRDLDIGVNNIGYTSYEQASLWGLKYFKNNFNRLANVKTKVDPLNFFRYKQSIPSLMKFCSCENRVAEKFRGEEMQDNSYLDEFMEGTHSFYKNKRNKAKSNTQVPEDN</sequence>
<evidence type="ECO:0000256" key="15">
    <source>
        <dbReference type="ARBA" id="ARBA00023157"/>
    </source>
</evidence>
<evidence type="ECO:0000259" key="19">
    <source>
        <dbReference type="PROSITE" id="PS50089"/>
    </source>
</evidence>
<dbReference type="InterPro" id="IPR013083">
    <property type="entry name" value="Znf_RING/FYVE/PHD"/>
</dbReference>
<dbReference type="InterPro" id="IPR012951">
    <property type="entry name" value="BBE"/>
</dbReference>
<reference evidence="21 22" key="1">
    <citation type="submission" date="2019-01" db="EMBL/GenBank/DDBJ databases">
        <title>Sequencing of cultivated peanut Arachis hypogaea provides insights into genome evolution and oil improvement.</title>
        <authorList>
            <person name="Chen X."/>
        </authorList>
    </citation>
    <scope>NUCLEOTIDE SEQUENCE [LARGE SCALE GENOMIC DNA]</scope>
    <source>
        <strain evidence="22">cv. Fuhuasheng</strain>
        <tissue evidence="21">Leaves</tissue>
    </source>
</reference>
<dbReference type="InterPro" id="IPR001841">
    <property type="entry name" value="Znf_RING"/>
</dbReference>
<keyword evidence="8" id="KW-0808">Transferase</keyword>
<keyword evidence="14" id="KW-0862">Zinc</keyword>
<dbReference type="GO" id="GO:0008270">
    <property type="term" value="F:zinc ion binding"/>
    <property type="evidence" value="ECO:0007669"/>
    <property type="project" value="UniProtKB-KW"/>
</dbReference>
<dbReference type="GO" id="GO:0016491">
    <property type="term" value="F:oxidoreductase activity"/>
    <property type="evidence" value="ECO:0007669"/>
    <property type="project" value="InterPro"/>
</dbReference>
<keyword evidence="12" id="KW-0833">Ubl conjugation pathway</keyword>
<evidence type="ECO:0000256" key="1">
    <source>
        <dbReference type="ARBA" id="ARBA00000900"/>
    </source>
</evidence>
<dbReference type="Pfam" id="PF08031">
    <property type="entry name" value="BBE"/>
    <property type="match status" value="1"/>
</dbReference>
<keyword evidence="13" id="KW-0274">FAD</keyword>
<dbReference type="EC" id="2.3.2.27" evidence="6"/>
<evidence type="ECO:0000256" key="14">
    <source>
        <dbReference type="ARBA" id="ARBA00022833"/>
    </source>
</evidence>
<dbReference type="PROSITE" id="PS50089">
    <property type="entry name" value="ZF_RING_2"/>
    <property type="match status" value="1"/>
</dbReference>
<dbReference type="InterPro" id="IPR049548">
    <property type="entry name" value="Sina-like_RING"/>
</dbReference>
<dbReference type="GO" id="GO:0016567">
    <property type="term" value="P:protein ubiquitination"/>
    <property type="evidence" value="ECO:0007669"/>
    <property type="project" value="UniProtKB-UniPathway"/>
</dbReference>
<gene>
    <name evidence="21" type="ORF">Ahy_B03g062132</name>
</gene>
<evidence type="ECO:0000313" key="21">
    <source>
        <dbReference type="EMBL" id="RYR17373.1"/>
    </source>
</evidence>
<evidence type="ECO:0000256" key="11">
    <source>
        <dbReference type="ARBA" id="ARBA00022771"/>
    </source>
</evidence>
<protein>
    <recommendedName>
        <fullName evidence="6">RING-type E3 ubiquitin transferase</fullName>
        <ecNumber evidence="6">2.3.2.27</ecNumber>
    </recommendedName>
</protein>
<comment type="catalytic activity">
    <reaction evidence="1">
        <text>S-ubiquitinyl-[E2 ubiquitin-conjugating enzyme]-L-cysteine + [acceptor protein]-L-lysine = [E2 ubiquitin-conjugating enzyme]-L-cysteine + N(6)-ubiquitinyl-[acceptor protein]-L-lysine.</text>
        <dbReference type="EC" id="2.3.2.27"/>
    </reaction>
</comment>
<evidence type="ECO:0000256" key="18">
    <source>
        <dbReference type="SAM" id="MobiDB-lite"/>
    </source>
</evidence>
<dbReference type="GO" id="GO:0050660">
    <property type="term" value="F:flavin adenine dinucleotide binding"/>
    <property type="evidence" value="ECO:0007669"/>
    <property type="project" value="InterPro"/>
</dbReference>
<keyword evidence="9" id="KW-0479">Metal-binding</keyword>
<dbReference type="GO" id="GO:0061630">
    <property type="term" value="F:ubiquitin protein ligase activity"/>
    <property type="evidence" value="ECO:0007669"/>
    <property type="project" value="UniProtKB-EC"/>
</dbReference>
<keyword evidence="22" id="KW-1185">Reference proteome</keyword>
<dbReference type="InterPro" id="IPR013010">
    <property type="entry name" value="Znf_SIAH"/>
</dbReference>
<evidence type="ECO:0000256" key="12">
    <source>
        <dbReference type="ARBA" id="ARBA00022786"/>
    </source>
</evidence>
<comment type="pathway">
    <text evidence="3">Protein modification; protein ubiquitination.</text>
</comment>
<feature type="region of interest" description="Disordered" evidence="18">
    <location>
        <begin position="1"/>
        <end position="64"/>
    </location>
</feature>
<feature type="domain" description="RING-type" evidence="19">
    <location>
        <begin position="80"/>
        <end position="116"/>
    </location>
</feature>
<proteinExistence type="inferred from homology"/>
<dbReference type="CDD" id="cd16571">
    <property type="entry name" value="RING-HC_SIAHs"/>
    <property type="match status" value="1"/>
</dbReference>